<proteinExistence type="predicted"/>
<sequence length="370" mass="40189">MSFGDTSNLPDISVDDNVISLFGPWHPLDRLIGYLNGRSRLFVNGWGDERVLASVLDTEPFQSSPAAVAIAWDRPHVARGVERTAGRFVSPNTALPEPVRAGHVQRLRSARPRGGPRTACVVLAGSREEGFALRQGIFGPLAREGIDLYLLENPYYGLRRPPGQRGASLGTVAEHVLMNLAIVDEARSLLATLREGGYEQIGVTGYSMGGFMAGLAASLTREPLAVAALAAGASPAPVFTRGLLAHSIDFTDLGGSAAGAEAARRRLASLFDRARLTHFPAPLHARSAILLACRRDGYVPRTETLALHAHWASSELRWVNAGHISALFTERHALRAAVRDAFARLRGQEPRHRIRPRAMSYFVPRPSPRR</sequence>
<protein>
    <submittedName>
        <fullName evidence="1">Alpha/beta hydrolase family protein</fullName>
    </submittedName>
</protein>
<keyword evidence="2" id="KW-1185">Reference proteome</keyword>
<keyword evidence="1" id="KW-0378">Hydrolase</keyword>
<dbReference type="Proteomes" id="UP001370348">
    <property type="component" value="Chromosome"/>
</dbReference>
<accession>A0ABZ2LYH2</accession>
<dbReference type="Pfam" id="PF09752">
    <property type="entry name" value="ABHD18"/>
    <property type="match status" value="2"/>
</dbReference>
<reference evidence="1 2" key="1">
    <citation type="submission" date="2021-12" db="EMBL/GenBank/DDBJ databases">
        <title>Discovery of the Pendulisporaceae a myxobacterial family with distinct sporulation behavior and unique specialized metabolism.</title>
        <authorList>
            <person name="Garcia R."/>
            <person name="Popoff A."/>
            <person name="Bader C.D."/>
            <person name="Loehr J."/>
            <person name="Walesch S."/>
            <person name="Walt C."/>
            <person name="Boldt J."/>
            <person name="Bunk B."/>
            <person name="Haeckl F.J.F.P.J."/>
            <person name="Gunesch A.P."/>
            <person name="Birkelbach J."/>
            <person name="Nuebel U."/>
            <person name="Pietschmann T."/>
            <person name="Bach T."/>
            <person name="Mueller R."/>
        </authorList>
    </citation>
    <scope>NUCLEOTIDE SEQUENCE [LARGE SCALE GENOMIC DNA]</scope>
    <source>
        <strain evidence="1 2">MSr11954</strain>
    </source>
</reference>
<evidence type="ECO:0000313" key="2">
    <source>
        <dbReference type="Proteomes" id="UP001370348"/>
    </source>
</evidence>
<gene>
    <name evidence="1" type="ORF">LZC94_00560</name>
</gene>
<dbReference type="InterPro" id="IPR019149">
    <property type="entry name" value="ABHD18"/>
</dbReference>
<evidence type="ECO:0000313" key="1">
    <source>
        <dbReference type="EMBL" id="WXB15770.1"/>
    </source>
</evidence>
<organism evidence="1 2">
    <name type="scientific">Pendulispora albinea</name>
    <dbReference type="NCBI Taxonomy" id="2741071"/>
    <lineage>
        <taxon>Bacteria</taxon>
        <taxon>Pseudomonadati</taxon>
        <taxon>Myxococcota</taxon>
        <taxon>Myxococcia</taxon>
        <taxon>Myxococcales</taxon>
        <taxon>Sorangiineae</taxon>
        <taxon>Pendulisporaceae</taxon>
        <taxon>Pendulispora</taxon>
    </lineage>
</organism>
<dbReference type="PANTHER" id="PTHR13617">
    <property type="entry name" value="PROTEIN ABHD18"/>
    <property type="match status" value="1"/>
</dbReference>
<dbReference type="SUPFAM" id="SSF53474">
    <property type="entry name" value="alpha/beta-Hydrolases"/>
    <property type="match status" value="1"/>
</dbReference>
<name>A0ABZ2LYH2_9BACT</name>
<dbReference type="GO" id="GO:0016787">
    <property type="term" value="F:hydrolase activity"/>
    <property type="evidence" value="ECO:0007669"/>
    <property type="project" value="UniProtKB-KW"/>
</dbReference>
<dbReference type="InterPro" id="IPR029058">
    <property type="entry name" value="AB_hydrolase_fold"/>
</dbReference>
<dbReference type="Gene3D" id="3.40.50.1820">
    <property type="entry name" value="alpha/beta hydrolase"/>
    <property type="match status" value="1"/>
</dbReference>
<dbReference type="EMBL" id="CP089984">
    <property type="protein sequence ID" value="WXB15770.1"/>
    <property type="molecule type" value="Genomic_DNA"/>
</dbReference>
<dbReference type="RefSeq" id="WP_394825404.1">
    <property type="nucleotide sequence ID" value="NZ_CP089984.1"/>
</dbReference>
<dbReference type="PANTHER" id="PTHR13617:SF14">
    <property type="entry name" value="PROTEIN ABHD18"/>
    <property type="match status" value="1"/>
</dbReference>